<keyword evidence="2" id="KW-1185">Reference proteome</keyword>
<accession>A0A975PBH4</accession>
<organism evidence="1 2">
    <name type="scientific">Gemmobacter fulvus</name>
    <dbReference type="NCBI Taxonomy" id="2840474"/>
    <lineage>
        <taxon>Bacteria</taxon>
        <taxon>Pseudomonadati</taxon>
        <taxon>Pseudomonadota</taxon>
        <taxon>Alphaproteobacteria</taxon>
        <taxon>Rhodobacterales</taxon>
        <taxon>Paracoccaceae</taxon>
        <taxon>Gemmobacter</taxon>
    </lineage>
</organism>
<dbReference type="Pfam" id="PF11150">
    <property type="entry name" value="DUF2927"/>
    <property type="match status" value="1"/>
</dbReference>
<protein>
    <submittedName>
        <fullName evidence="1">DUF2927 domain-containing protein</fullName>
    </submittedName>
</protein>
<dbReference type="KEGG" id="gfu:KM031_16250"/>
<proteinExistence type="predicted"/>
<dbReference type="SUPFAM" id="SSF48452">
    <property type="entry name" value="TPR-like"/>
    <property type="match status" value="1"/>
</dbReference>
<evidence type="ECO:0000313" key="1">
    <source>
        <dbReference type="EMBL" id="QWK92081.1"/>
    </source>
</evidence>
<gene>
    <name evidence="1" type="ORF">KM031_16250</name>
</gene>
<dbReference type="AlphaFoldDB" id="A0A975PBH4"/>
<dbReference type="Proteomes" id="UP000679352">
    <property type="component" value="Chromosome"/>
</dbReference>
<dbReference type="InterPro" id="IPR021323">
    <property type="entry name" value="DUF2927"/>
</dbReference>
<sequence>MTRPREQTAAPGLAVTQAFVATTPSRVSRSNAEIAQDFLDLEFRMESGRALPVLTRFEGPITVALAGQVPGSAPADLARLITRFRNEAGLDVRQTASQANITVEFLPRRVIQGTHANVACFVAPRVSSWEEYRSARGTGTLDWTTLRQRDRVAIFAPADSSPQEVRDCLHEEIAQAMGPLNDLYQLPDSVFNDDNFHTVLTGFDMLVLKLHYSPALRSGMTQAEVAAVLPGLLAKMNPAPATGRSHNGGRTPQAWSTAMESALGPRGSAGARRAAAQTALAIAHAQGWKDSRLAFSWFAVGRLNIGNDPLAATKAFSEAARIYRGLPGAQIHAAHVDMQLSALALSQGRPDQAIAFADRALPVVKQAQNASLLATLMLLKAEAKGAQGDAAGAKSLRLDSQGWARYGFGSDAVTRARMRDISALVPSGLRLALNG</sequence>
<name>A0A975PBH4_9RHOB</name>
<reference evidence="1" key="1">
    <citation type="submission" date="2021-06" db="EMBL/GenBank/DDBJ databases">
        <title>Direct submission.</title>
        <authorList>
            <person name="Lee C.-S."/>
            <person name="Jin L."/>
        </authorList>
    </citation>
    <scope>NUCLEOTIDE SEQUENCE</scope>
    <source>
        <strain evidence="1">Con5</strain>
    </source>
</reference>
<dbReference type="InterPro" id="IPR011990">
    <property type="entry name" value="TPR-like_helical_dom_sf"/>
</dbReference>
<dbReference type="EMBL" id="CP076361">
    <property type="protein sequence ID" value="QWK92081.1"/>
    <property type="molecule type" value="Genomic_DNA"/>
</dbReference>
<evidence type="ECO:0000313" key="2">
    <source>
        <dbReference type="Proteomes" id="UP000679352"/>
    </source>
</evidence>